<keyword evidence="3" id="KW-0812">Transmembrane</keyword>
<feature type="compositionally biased region" description="Low complexity" evidence="2">
    <location>
        <begin position="552"/>
        <end position="575"/>
    </location>
</feature>
<feature type="compositionally biased region" description="Polar residues" evidence="2">
    <location>
        <begin position="590"/>
        <end position="600"/>
    </location>
</feature>
<feature type="region of interest" description="Disordered" evidence="2">
    <location>
        <begin position="552"/>
        <end position="653"/>
    </location>
</feature>
<feature type="transmembrane region" description="Helical" evidence="3">
    <location>
        <begin position="1419"/>
        <end position="1439"/>
    </location>
</feature>
<keyword evidence="3" id="KW-1133">Transmembrane helix</keyword>
<feature type="compositionally biased region" description="Low complexity" evidence="2">
    <location>
        <begin position="350"/>
        <end position="367"/>
    </location>
</feature>
<feature type="coiled-coil region" evidence="1">
    <location>
        <begin position="987"/>
        <end position="1023"/>
    </location>
</feature>
<evidence type="ECO:0000256" key="2">
    <source>
        <dbReference type="SAM" id="MobiDB-lite"/>
    </source>
</evidence>
<feature type="transmembrane region" description="Helical" evidence="3">
    <location>
        <begin position="1392"/>
        <end position="1413"/>
    </location>
</feature>
<reference evidence="4" key="1">
    <citation type="journal article" date="2021" name="PeerJ">
        <title>Extensive microbial diversity within the chicken gut microbiome revealed by metagenomics and culture.</title>
        <authorList>
            <person name="Gilroy R."/>
            <person name="Ravi A."/>
            <person name="Getino M."/>
            <person name="Pursley I."/>
            <person name="Horton D.L."/>
            <person name="Alikhan N.F."/>
            <person name="Baker D."/>
            <person name="Gharbi K."/>
            <person name="Hall N."/>
            <person name="Watson M."/>
            <person name="Adriaenssens E.M."/>
            <person name="Foster-Nyarko E."/>
            <person name="Jarju S."/>
            <person name="Secka A."/>
            <person name="Antonio M."/>
            <person name="Oren A."/>
            <person name="Chaudhuri R.R."/>
            <person name="La Ragione R."/>
            <person name="Hildebrand F."/>
            <person name="Pallen M.J."/>
        </authorList>
    </citation>
    <scope>NUCLEOTIDE SEQUENCE</scope>
    <source>
        <strain evidence="4">USASDec5-558</strain>
    </source>
</reference>
<feature type="compositionally biased region" description="Polar residues" evidence="2">
    <location>
        <begin position="607"/>
        <end position="624"/>
    </location>
</feature>
<comment type="caution">
    <text evidence="4">The sequence shown here is derived from an EMBL/GenBank/DDBJ whole genome shotgun (WGS) entry which is preliminary data.</text>
</comment>
<evidence type="ECO:0000256" key="3">
    <source>
        <dbReference type="SAM" id="Phobius"/>
    </source>
</evidence>
<feature type="region of interest" description="Disordered" evidence="2">
    <location>
        <begin position="1"/>
        <end position="80"/>
    </location>
</feature>
<feature type="compositionally biased region" description="Low complexity" evidence="2">
    <location>
        <begin position="865"/>
        <end position="883"/>
    </location>
</feature>
<evidence type="ECO:0000256" key="1">
    <source>
        <dbReference type="SAM" id="Coils"/>
    </source>
</evidence>
<name>A0A9D1WF97_9GAMM</name>
<feature type="compositionally biased region" description="Polar residues" evidence="2">
    <location>
        <begin position="225"/>
        <end position="242"/>
    </location>
</feature>
<feature type="region of interest" description="Disordered" evidence="2">
    <location>
        <begin position="1244"/>
        <end position="1280"/>
    </location>
</feature>
<evidence type="ECO:0000313" key="4">
    <source>
        <dbReference type="EMBL" id="HIX57838.1"/>
    </source>
</evidence>
<feature type="region of interest" description="Disordered" evidence="2">
    <location>
        <begin position="484"/>
        <end position="503"/>
    </location>
</feature>
<dbReference type="EMBL" id="DXEV01000204">
    <property type="protein sequence ID" value="HIX57838.1"/>
    <property type="molecule type" value="Genomic_DNA"/>
</dbReference>
<feature type="region of interest" description="Disordered" evidence="2">
    <location>
        <begin position="132"/>
        <end position="157"/>
    </location>
</feature>
<feature type="compositionally biased region" description="Low complexity" evidence="2">
    <location>
        <begin position="423"/>
        <end position="452"/>
    </location>
</feature>
<reference evidence="4" key="2">
    <citation type="submission" date="2021-04" db="EMBL/GenBank/DDBJ databases">
        <authorList>
            <person name="Gilroy R."/>
        </authorList>
    </citation>
    <scope>NUCLEOTIDE SEQUENCE</scope>
    <source>
        <strain evidence="4">USASDec5-558</strain>
    </source>
</reference>
<feature type="transmembrane region" description="Helical" evidence="3">
    <location>
        <begin position="1330"/>
        <end position="1348"/>
    </location>
</feature>
<proteinExistence type="predicted"/>
<sequence>MTESKQSSKADLPQHAGITSAGAPLEMPPSTATARHSAEPQAAEALRVKTNSQANYAAPVSAVTESEEPVQTVATQPNSDDISDHCQILNASISYTVSYRDLKRDGLTTTAQVHTEEDLPFGTSAHAETGSLTADANSSATANAESRTTNNSDHAPIVSAADPAAVSDTSTSLSEPQVQANAAATTVATATAAGKAAAKAATAPDAPEDQMPAEVDNTSMAKSKLNNKFTKPSSNPLANTTDTKVKAPTAAQEAAINAALEKITAQSSNGNEAEPVPVDMIYDETPRLKIYNEQGQDTGAATEQDSTATAQAANTADGAQGAGAASAAGATGATASATATTVAADTATNTKAVGSGNESSAESSAADDSADTEPQLYATDIEDDTDDHFDFSSMMAESIFSDEAKIPQRPKFPPREEAIAANATNAASAASAENTAPANNATPEAAPASPVVEPEDNSTASNANIMDNGTVMAFGHTAIIGMENRDPNKPTFTQQAKYKEDVSDSDRAILERIYSLNKTKRQKHRENNDATAPAAASAASAATTPAAAAASTGASATRVSNASSTTTNTTATPAAPATPIPEPLAHGPQGPNSTVATGSSKIIGADQSLSQRFTSSDNNRSGAQTARDRLRSTLSADQEAYMAERSTKAKNTMRLEPEMDHVGGDYAPNPNYMNQFSGDKLGSALEHEEFSGAGLGNAFDAGSLSGIAAPILREHEPSANDSANANANASAPVAPALQKQPPHLTAEDLGGYPAMDPNDLPSRQEQKPLNYPKYDYSDMPIVDLQAPQPVDNGPHYVVGSPRHQEGEAFYRPAEEYAAELHNSSSSQSKLDPQDEADIPVLGQQNYLDPETNYHAPSYIQDHSSHSSPAAVSVEQGSSNSASANDDDDLLYPGVYATKLKRQQRLQQQQQQLQNQGVSLGMPAEQNETFPDHDAEVIAATNAASAAAVAATNPHSPANAAAGAAMQPLPNNVAEIDDDDLIYPGVYATKIKRQQKRLLQEQQAAQAEAEAAAKQAAAAEAMAQEVLNGEIIERQAEEELVTEPAGMGDGLLTQVDPDTIDSNGQNSGPHYVVGPNKRTMMAPPSSNNDVPLYAVGVAHKNAEVEANLQAERERIHLAQMGAYGDNTQALDPEAQAQAAAEERAYEEALAEAARESMAAPNSEVIKNARALAAQGSKAQAYSNDRDTAVSNTIAGSSTDDLVTQARDELINNSIANAASAPTTGAGAVAGTVGRDGSSLLTQGQAVNAQKKPSRQKHVANAQEQISSRQRRENDSGQYNFANMPEKESIGAGMTIFLYLRQFFAAFFTYTSLPSIFPHLAMRLGPSYPSSMAIPFFIIGMLAGILGYTINHSLHMEHAGLVAFIVYTMLLGLPAYRGIYKVCTFVSRRRHDMILLVASVMIPMLLLMWLFDTILLTSSSIYEAAALLAIASMLSAATASTMMWNFPQDPIDSCGMMSGKGLCFVIVLCLMVSFGLLHYIVGLSVLGVSIVMRLIFGYGIARNQGTAQRPYVYALQLITLFAILLDLILLKSQNYEILSFSSTELLQQLRLLLGQSLGL</sequence>
<feature type="region of interest" description="Disordered" evidence="2">
    <location>
        <begin position="847"/>
        <end position="889"/>
    </location>
</feature>
<organism evidence="4 5">
    <name type="scientific">Candidatus Anaerobiospirillum pullistercoris</name>
    <dbReference type="NCBI Taxonomy" id="2838452"/>
    <lineage>
        <taxon>Bacteria</taxon>
        <taxon>Pseudomonadati</taxon>
        <taxon>Pseudomonadota</taxon>
        <taxon>Gammaproteobacteria</taxon>
        <taxon>Aeromonadales</taxon>
        <taxon>Succinivibrionaceae</taxon>
        <taxon>Anaerobiospirillum</taxon>
    </lineage>
</organism>
<keyword evidence="3" id="KW-0472">Membrane</keyword>
<feature type="transmembrane region" description="Helical" evidence="3">
    <location>
        <begin position="1288"/>
        <end position="1309"/>
    </location>
</feature>
<feature type="region of interest" description="Disordered" evidence="2">
    <location>
        <begin position="423"/>
        <end position="465"/>
    </location>
</feature>
<feature type="region of interest" description="Disordered" evidence="2">
    <location>
        <begin position="718"/>
        <end position="775"/>
    </location>
</feature>
<accession>A0A9D1WF97</accession>
<gene>
    <name evidence="4" type="ORF">H9850_10275</name>
</gene>
<feature type="region of interest" description="Disordered" evidence="2">
    <location>
        <begin position="225"/>
        <end position="249"/>
    </location>
</feature>
<feature type="transmembrane region" description="Helical" evidence="3">
    <location>
        <begin position="1460"/>
        <end position="1489"/>
    </location>
</feature>
<keyword evidence="1" id="KW-0175">Coiled coil</keyword>
<feature type="compositionally biased region" description="Low complexity" evidence="2">
    <location>
        <begin position="133"/>
        <end position="152"/>
    </location>
</feature>
<dbReference type="Proteomes" id="UP000886829">
    <property type="component" value="Unassembled WGS sequence"/>
</dbReference>
<feature type="compositionally biased region" description="Low complexity" evidence="2">
    <location>
        <begin position="719"/>
        <end position="736"/>
    </location>
</feature>
<feature type="region of interest" description="Disordered" evidence="2">
    <location>
        <begin position="515"/>
        <end position="538"/>
    </location>
</feature>
<evidence type="ECO:0000313" key="5">
    <source>
        <dbReference type="Proteomes" id="UP000886829"/>
    </source>
</evidence>
<feature type="region of interest" description="Disordered" evidence="2">
    <location>
        <begin position="350"/>
        <end position="372"/>
    </location>
</feature>
<feature type="transmembrane region" description="Helical" evidence="3">
    <location>
        <begin position="1354"/>
        <end position="1371"/>
    </location>
</feature>
<feature type="transmembrane region" description="Helical" evidence="3">
    <location>
        <begin position="1509"/>
        <end position="1528"/>
    </location>
</feature>
<protein>
    <submittedName>
        <fullName evidence="4">Chloride channel protein</fullName>
    </submittedName>
</protein>